<evidence type="ECO:0000256" key="5">
    <source>
        <dbReference type="ARBA" id="ARBA00022723"/>
    </source>
</evidence>
<gene>
    <name evidence="11" type="ORF">BKA23_3091</name>
</gene>
<dbReference type="InterPro" id="IPR015376">
    <property type="entry name" value="Znr_NADH_PPase"/>
</dbReference>
<evidence type="ECO:0000256" key="1">
    <source>
        <dbReference type="ARBA" id="ARBA00001946"/>
    </source>
</evidence>
<dbReference type="InterPro" id="IPR050241">
    <property type="entry name" value="NAD-cap_RNA_hydrolase_NudC"/>
</dbReference>
<evidence type="ECO:0000259" key="10">
    <source>
        <dbReference type="PROSITE" id="PS51462"/>
    </source>
</evidence>
<evidence type="ECO:0000256" key="8">
    <source>
        <dbReference type="ARBA" id="ARBA00023027"/>
    </source>
</evidence>
<evidence type="ECO:0000256" key="7">
    <source>
        <dbReference type="ARBA" id="ARBA00022842"/>
    </source>
</evidence>
<dbReference type="InterPro" id="IPR049734">
    <property type="entry name" value="NudC-like_C"/>
</dbReference>
<dbReference type="GO" id="GO:0006742">
    <property type="term" value="P:NADP+ catabolic process"/>
    <property type="evidence" value="ECO:0007669"/>
    <property type="project" value="TreeGrafter"/>
</dbReference>
<dbReference type="EC" id="3.6.1.22" evidence="4"/>
<name>A0A561E1A6_9MICO</name>
<comment type="catalytic activity">
    <reaction evidence="9">
        <text>a 5'-end NAD(+)-phospho-ribonucleoside in mRNA + H2O = a 5'-end phospho-adenosine-phospho-ribonucleoside in mRNA + beta-nicotinamide D-ribonucleotide + 2 H(+)</text>
        <dbReference type="Rhea" id="RHEA:60876"/>
        <dbReference type="Rhea" id="RHEA-COMP:15698"/>
        <dbReference type="Rhea" id="RHEA-COMP:15719"/>
        <dbReference type="ChEBI" id="CHEBI:14649"/>
        <dbReference type="ChEBI" id="CHEBI:15377"/>
        <dbReference type="ChEBI" id="CHEBI:15378"/>
        <dbReference type="ChEBI" id="CHEBI:144029"/>
        <dbReference type="ChEBI" id="CHEBI:144051"/>
    </reaction>
    <physiologicalReaction direction="left-to-right" evidence="9">
        <dbReference type="Rhea" id="RHEA:60877"/>
    </physiologicalReaction>
</comment>
<dbReference type="PANTHER" id="PTHR42904">
    <property type="entry name" value="NUDIX HYDROLASE, NUDC SUBFAMILY"/>
    <property type="match status" value="1"/>
</dbReference>
<dbReference type="GO" id="GO:0035529">
    <property type="term" value="F:NADH pyrophosphatase activity"/>
    <property type="evidence" value="ECO:0007669"/>
    <property type="project" value="TreeGrafter"/>
</dbReference>
<sequence length="266" mass="29014">MYGERVRLTGAAATRLPLREPRPADEDGLVVFLGEIDGADLVCVIRDRADADDDQVVGLRQLGAQLHADDVSILVTAAGIANWHATQGFCSFCGHRTVITEAGWARHCNGCGKDHYPRTDPAVIMSVIDDDDRILLARGHNFAGKGMSVLAGFVEPGESLEAAVAREVMEEVGVPITDARFLDNQPWPFPSSLMIGYTCHATETELTIDPGEIARARWFSREELATCVAEGDVLLSPRLSIARHLIEHWYGGPIEQPAEAAFLRRS</sequence>
<keyword evidence="6" id="KW-0378">Hydrolase</keyword>
<dbReference type="Pfam" id="PF00293">
    <property type="entry name" value="NUDIX"/>
    <property type="match status" value="1"/>
</dbReference>
<evidence type="ECO:0000256" key="3">
    <source>
        <dbReference type="ARBA" id="ARBA00009595"/>
    </source>
</evidence>
<dbReference type="InterPro" id="IPR015797">
    <property type="entry name" value="NUDIX_hydrolase-like_dom_sf"/>
</dbReference>
<dbReference type="GO" id="GO:0019677">
    <property type="term" value="P:NAD+ catabolic process"/>
    <property type="evidence" value="ECO:0007669"/>
    <property type="project" value="TreeGrafter"/>
</dbReference>
<proteinExistence type="inferred from homology"/>
<evidence type="ECO:0000313" key="11">
    <source>
        <dbReference type="EMBL" id="TWE09389.1"/>
    </source>
</evidence>
<comment type="caution">
    <text evidence="11">The sequence shown here is derived from an EMBL/GenBank/DDBJ whole genome shotgun (WGS) entry which is preliminary data.</text>
</comment>
<comment type="similarity">
    <text evidence="3">Belongs to the Nudix hydrolase family. NudC subfamily.</text>
</comment>
<dbReference type="GO" id="GO:0046872">
    <property type="term" value="F:metal ion binding"/>
    <property type="evidence" value="ECO:0007669"/>
    <property type="project" value="UniProtKB-KW"/>
</dbReference>
<dbReference type="EMBL" id="VIVQ01000003">
    <property type="protein sequence ID" value="TWE09389.1"/>
    <property type="molecule type" value="Genomic_DNA"/>
</dbReference>
<keyword evidence="12" id="KW-1185">Reference proteome</keyword>
<dbReference type="Gene3D" id="3.90.79.20">
    <property type="match status" value="1"/>
</dbReference>
<dbReference type="Proteomes" id="UP000318297">
    <property type="component" value="Unassembled WGS sequence"/>
</dbReference>
<reference evidence="11 12" key="1">
    <citation type="submission" date="2019-06" db="EMBL/GenBank/DDBJ databases">
        <title>Sequencing the genomes of 1000 actinobacteria strains.</title>
        <authorList>
            <person name="Klenk H.-P."/>
        </authorList>
    </citation>
    <scope>NUCLEOTIDE SEQUENCE [LARGE SCALE GENOMIC DNA]</scope>
    <source>
        <strain evidence="11 12">DSM 19560</strain>
    </source>
</reference>
<comment type="cofactor">
    <cofactor evidence="1">
        <name>Mg(2+)</name>
        <dbReference type="ChEBI" id="CHEBI:18420"/>
    </cofactor>
</comment>
<comment type="cofactor">
    <cofactor evidence="2">
        <name>Zn(2+)</name>
        <dbReference type="ChEBI" id="CHEBI:29105"/>
    </cofactor>
</comment>
<feature type="domain" description="Nudix hydrolase" evidence="10">
    <location>
        <begin position="117"/>
        <end position="241"/>
    </location>
</feature>
<dbReference type="InterPro" id="IPR020084">
    <property type="entry name" value="NUDIX_hydrolase_CS"/>
</dbReference>
<dbReference type="Pfam" id="PF09297">
    <property type="entry name" value="Zn_ribbon_NUD"/>
    <property type="match status" value="1"/>
</dbReference>
<evidence type="ECO:0000256" key="4">
    <source>
        <dbReference type="ARBA" id="ARBA00012381"/>
    </source>
</evidence>
<dbReference type="SUPFAM" id="SSF55811">
    <property type="entry name" value="Nudix"/>
    <property type="match status" value="1"/>
</dbReference>
<organism evidence="11 12">
    <name type="scientific">Rudaeicoccus suwonensis</name>
    <dbReference type="NCBI Taxonomy" id="657409"/>
    <lineage>
        <taxon>Bacteria</taxon>
        <taxon>Bacillati</taxon>
        <taxon>Actinomycetota</taxon>
        <taxon>Actinomycetes</taxon>
        <taxon>Micrococcales</taxon>
        <taxon>Dermacoccaceae</taxon>
        <taxon>Rudaeicoccus</taxon>
    </lineage>
</organism>
<dbReference type="NCBIfam" id="NF001299">
    <property type="entry name" value="PRK00241.1"/>
    <property type="match status" value="1"/>
</dbReference>
<keyword evidence="5" id="KW-0479">Metal-binding</keyword>
<dbReference type="Gene3D" id="3.90.79.10">
    <property type="entry name" value="Nucleoside Triphosphate Pyrophosphohydrolase"/>
    <property type="match status" value="1"/>
</dbReference>
<evidence type="ECO:0000256" key="6">
    <source>
        <dbReference type="ARBA" id="ARBA00022801"/>
    </source>
</evidence>
<dbReference type="InterPro" id="IPR000086">
    <property type="entry name" value="NUDIX_hydrolase_dom"/>
</dbReference>
<dbReference type="PROSITE" id="PS00893">
    <property type="entry name" value="NUDIX_BOX"/>
    <property type="match status" value="1"/>
</dbReference>
<evidence type="ECO:0000256" key="9">
    <source>
        <dbReference type="ARBA" id="ARBA00023679"/>
    </source>
</evidence>
<dbReference type="GO" id="GO:0005829">
    <property type="term" value="C:cytosol"/>
    <property type="evidence" value="ECO:0007669"/>
    <property type="project" value="TreeGrafter"/>
</dbReference>
<protein>
    <recommendedName>
        <fullName evidence="4">NAD(+) diphosphatase</fullName>
        <ecNumber evidence="4">3.6.1.22</ecNumber>
    </recommendedName>
</protein>
<keyword evidence="7" id="KW-0460">Magnesium</keyword>
<dbReference type="PROSITE" id="PS51462">
    <property type="entry name" value="NUDIX"/>
    <property type="match status" value="1"/>
</dbReference>
<evidence type="ECO:0000256" key="2">
    <source>
        <dbReference type="ARBA" id="ARBA00001947"/>
    </source>
</evidence>
<dbReference type="PANTHER" id="PTHR42904:SF6">
    <property type="entry name" value="NAD-CAPPED RNA HYDROLASE NUDT12"/>
    <property type="match status" value="1"/>
</dbReference>
<dbReference type="AlphaFoldDB" id="A0A561E1A6"/>
<dbReference type="CDD" id="cd03429">
    <property type="entry name" value="NUDIX_NADH_pyrophosphatase_Nudt13"/>
    <property type="match status" value="1"/>
</dbReference>
<evidence type="ECO:0000313" key="12">
    <source>
        <dbReference type="Proteomes" id="UP000318297"/>
    </source>
</evidence>
<accession>A0A561E1A6</accession>
<keyword evidence="8" id="KW-0520">NAD</keyword>